<proteinExistence type="predicted"/>
<comment type="caution">
    <text evidence="1">The sequence shown here is derived from an EMBL/GenBank/DDBJ whole genome shotgun (WGS) entry which is preliminary data.</text>
</comment>
<dbReference type="PROSITE" id="PS51257">
    <property type="entry name" value="PROKAR_LIPOPROTEIN"/>
    <property type="match status" value="1"/>
</dbReference>
<dbReference type="Proteomes" id="UP000287651">
    <property type="component" value="Unassembled WGS sequence"/>
</dbReference>
<accession>A0A426WY17</accession>
<dbReference type="AlphaFoldDB" id="A0A426WY17"/>
<gene>
    <name evidence="1" type="ORF">B296_00040256</name>
</gene>
<evidence type="ECO:0000313" key="1">
    <source>
        <dbReference type="EMBL" id="RRT32176.1"/>
    </source>
</evidence>
<reference evidence="1 2" key="1">
    <citation type="journal article" date="2014" name="Agronomy (Basel)">
        <title>A Draft Genome Sequence for Ensete ventricosum, the Drought-Tolerant Tree Against Hunger.</title>
        <authorList>
            <person name="Harrison J."/>
            <person name="Moore K.A."/>
            <person name="Paszkiewicz K."/>
            <person name="Jones T."/>
            <person name="Grant M."/>
            <person name="Ambacheew D."/>
            <person name="Muzemil S."/>
            <person name="Studholme D.J."/>
        </authorList>
    </citation>
    <scope>NUCLEOTIDE SEQUENCE [LARGE SCALE GENOMIC DNA]</scope>
</reference>
<protein>
    <submittedName>
        <fullName evidence="1">Uncharacterized protein</fullName>
    </submittedName>
</protein>
<evidence type="ECO:0000313" key="2">
    <source>
        <dbReference type="Proteomes" id="UP000287651"/>
    </source>
</evidence>
<dbReference type="EMBL" id="AMZH03033466">
    <property type="protein sequence ID" value="RRT32176.1"/>
    <property type="molecule type" value="Genomic_DNA"/>
</dbReference>
<sequence>MSRCSMFRIRTLTILWNGHQTLSSLACVTFHRKGSKWLPLSLGTRHPSKRKVFLH</sequence>
<name>A0A426WY17_ENSVE</name>
<organism evidence="1 2">
    <name type="scientific">Ensete ventricosum</name>
    <name type="common">Abyssinian banana</name>
    <name type="synonym">Musa ensete</name>
    <dbReference type="NCBI Taxonomy" id="4639"/>
    <lineage>
        <taxon>Eukaryota</taxon>
        <taxon>Viridiplantae</taxon>
        <taxon>Streptophyta</taxon>
        <taxon>Embryophyta</taxon>
        <taxon>Tracheophyta</taxon>
        <taxon>Spermatophyta</taxon>
        <taxon>Magnoliopsida</taxon>
        <taxon>Liliopsida</taxon>
        <taxon>Zingiberales</taxon>
        <taxon>Musaceae</taxon>
        <taxon>Ensete</taxon>
    </lineage>
</organism>